<feature type="transmembrane region" description="Helical" evidence="1">
    <location>
        <begin position="186"/>
        <end position="205"/>
    </location>
</feature>
<feature type="transmembrane region" description="Helical" evidence="1">
    <location>
        <begin position="130"/>
        <end position="150"/>
    </location>
</feature>
<accession>A0A1F8E0Q3</accession>
<reference evidence="2 3" key="1">
    <citation type="journal article" date="2016" name="Nat. Commun.">
        <title>Thousands of microbial genomes shed light on interconnected biogeochemical processes in an aquifer system.</title>
        <authorList>
            <person name="Anantharaman K."/>
            <person name="Brown C.T."/>
            <person name="Hug L.A."/>
            <person name="Sharon I."/>
            <person name="Castelle C.J."/>
            <person name="Probst A.J."/>
            <person name="Thomas B.C."/>
            <person name="Singh A."/>
            <person name="Wilkins M.J."/>
            <person name="Karaoz U."/>
            <person name="Brodie E.L."/>
            <person name="Williams K.H."/>
            <person name="Hubbard S.S."/>
            <person name="Banfield J.F."/>
        </authorList>
    </citation>
    <scope>NUCLEOTIDE SEQUENCE [LARGE SCALE GENOMIC DNA]</scope>
</reference>
<keyword evidence="1" id="KW-0472">Membrane</keyword>
<organism evidence="2 3">
    <name type="scientific">Candidatus Wolfebacteria bacterium RIFOXYD1_FULL_48_65</name>
    <dbReference type="NCBI Taxonomy" id="1802561"/>
    <lineage>
        <taxon>Bacteria</taxon>
        <taxon>Candidatus Wolfeibacteriota</taxon>
    </lineage>
</organism>
<evidence type="ECO:0000313" key="2">
    <source>
        <dbReference type="EMBL" id="OGM93595.1"/>
    </source>
</evidence>
<evidence type="ECO:0000256" key="1">
    <source>
        <dbReference type="SAM" id="Phobius"/>
    </source>
</evidence>
<dbReference type="EMBL" id="MGIV01000024">
    <property type="protein sequence ID" value="OGM93595.1"/>
    <property type="molecule type" value="Genomic_DNA"/>
</dbReference>
<gene>
    <name evidence="2" type="ORF">A2610_03395</name>
</gene>
<dbReference type="Proteomes" id="UP000179057">
    <property type="component" value="Unassembled WGS sequence"/>
</dbReference>
<feature type="transmembrane region" description="Helical" evidence="1">
    <location>
        <begin position="162"/>
        <end position="180"/>
    </location>
</feature>
<evidence type="ECO:0000313" key="3">
    <source>
        <dbReference type="Proteomes" id="UP000179057"/>
    </source>
</evidence>
<proteinExistence type="predicted"/>
<keyword evidence="1" id="KW-1133">Transmembrane helix</keyword>
<sequence length="274" mass="30352">MKIKVVIGVLFAVLFAVSCYVGVVRGEVVEETAVDNGMLTVRTIEKTVLKKEQYAMPSVEVPAHDFPKIRTIVDMGEGEYVVKEGKKSRWRFGVPMVHEKLTAKTVVSFKNGQWGNPNTHASEPEKESSWLMTLAMAIVVVTVASVSINAQRKKYCIDDGRLRGSFLFTLLGVAFAINMSEFVWSGGFRVGLLLVIVGAVVGMFIVEAIVHLPLSMMIVPTVIAAIPASFFRNANQSMEYVMFIVLTMLVSYMLAKAVKRFVFYRSKDPIPSAE</sequence>
<name>A0A1F8E0Q3_9BACT</name>
<dbReference type="AlphaFoldDB" id="A0A1F8E0Q3"/>
<feature type="transmembrane region" description="Helical" evidence="1">
    <location>
        <begin position="212"/>
        <end position="231"/>
    </location>
</feature>
<comment type="caution">
    <text evidence="2">The sequence shown here is derived from an EMBL/GenBank/DDBJ whole genome shotgun (WGS) entry which is preliminary data.</text>
</comment>
<protein>
    <submittedName>
        <fullName evidence="2">Uncharacterized protein</fullName>
    </submittedName>
</protein>
<feature type="transmembrane region" description="Helical" evidence="1">
    <location>
        <begin position="237"/>
        <end position="255"/>
    </location>
</feature>
<dbReference type="PROSITE" id="PS51257">
    <property type="entry name" value="PROKAR_LIPOPROTEIN"/>
    <property type="match status" value="1"/>
</dbReference>
<keyword evidence="1" id="KW-0812">Transmembrane</keyword>